<sequence length="237" mass="27567">MFGFGLDTGYCPKIISYIDNVKNLESNKSNLVYRLLHLINIDNIETFKAEIERSSRIYNNQGFIYLLDQDQTIVSNTFISNIKIIKSQKNNITISGFVWHHPKGYHKALMMKLKNEIIEKKAWKNLQKDELQGWLVQALHSMNTTSVKENIKILIDGNEFHNLDEFYCTIGEEVNGVGGYFGRNLHALEDCFNGDFGVKSISELTWRNHKKSKGLFKSKFDRIIEIFERYDVKISLM</sequence>
<dbReference type="SUPFAM" id="SSF52038">
    <property type="entry name" value="Barstar-related"/>
    <property type="match status" value="1"/>
</dbReference>
<reference evidence="3" key="1">
    <citation type="submission" date="2018-11" db="EMBL/GenBank/DDBJ databases">
        <title>Proposal to divide the Flavobacteriaceae and reorganize its genera based on Amino Acid Identity values calculated from whole genome sequences.</title>
        <authorList>
            <person name="Nicholson A.C."/>
            <person name="Gulvik C.A."/>
            <person name="Whitney A.M."/>
            <person name="Humrighouse B.W."/>
            <person name="Bell M."/>
            <person name="Holmes B."/>
            <person name="Steigerwalt A."/>
            <person name="Villarma A."/>
            <person name="Sheth M."/>
            <person name="Batra D."/>
            <person name="Pryor J."/>
            <person name="Bernardet J.-F."/>
            <person name="Hugo C."/>
            <person name="Kampfer P."/>
            <person name="Newman J."/>
            <person name="Mcquiston J.R."/>
        </authorList>
    </citation>
    <scope>NUCLEOTIDE SEQUENCE</scope>
    <source>
        <strain evidence="3">DSM 15235</strain>
    </source>
</reference>
<comment type="caution">
    <text evidence="3">The sequence shown here is derived from an EMBL/GenBank/DDBJ whole genome shotgun (WGS) entry which is preliminary data.</text>
</comment>
<evidence type="ECO:0000259" key="2">
    <source>
        <dbReference type="Pfam" id="PF01337"/>
    </source>
</evidence>
<dbReference type="Proteomes" id="UP000269375">
    <property type="component" value="Unassembled WGS sequence"/>
</dbReference>
<name>A0A3N0W5Y5_9FLAO</name>
<evidence type="ECO:0000313" key="6">
    <source>
        <dbReference type="Proteomes" id="UP000295709"/>
    </source>
</evidence>
<organism evidence="3 5">
    <name type="scientific">Chryseobacterium daecheongense</name>
    <dbReference type="NCBI Taxonomy" id="192389"/>
    <lineage>
        <taxon>Bacteria</taxon>
        <taxon>Pseudomonadati</taxon>
        <taxon>Bacteroidota</taxon>
        <taxon>Flavobacteriia</taxon>
        <taxon>Flavobacteriales</taxon>
        <taxon>Weeksellaceae</taxon>
        <taxon>Chryseobacterium group</taxon>
        <taxon>Chryseobacterium</taxon>
    </lineage>
</organism>
<dbReference type="RefSeq" id="WP_123262171.1">
    <property type="nucleotide sequence ID" value="NZ_RJTX01000001.1"/>
</dbReference>
<evidence type="ECO:0000313" key="5">
    <source>
        <dbReference type="Proteomes" id="UP000269375"/>
    </source>
</evidence>
<dbReference type="Gene3D" id="3.30.370.10">
    <property type="entry name" value="Barstar-like"/>
    <property type="match status" value="1"/>
</dbReference>
<gene>
    <name evidence="4" type="ORF">BCF50_0325</name>
    <name evidence="3" type="ORF">EGI05_06190</name>
</gene>
<comment type="similarity">
    <text evidence="1">Belongs to the barstar family.</text>
</comment>
<dbReference type="Proteomes" id="UP000295709">
    <property type="component" value="Unassembled WGS sequence"/>
</dbReference>
<evidence type="ECO:0000313" key="3">
    <source>
        <dbReference type="EMBL" id="ROI00470.1"/>
    </source>
</evidence>
<keyword evidence="6" id="KW-1185">Reference proteome</keyword>
<dbReference type="InterPro" id="IPR000468">
    <property type="entry name" value="Barstar"/>
</dbReference>
<reference evidence="4 6" key="2">
    <citation type="submission" date="2019-03" db="EMBL/GenBank/DDBJ databases">
        <title>Genomic Encyclopedia of Archaeal and Bacterial Type Strains, Phase II (KMG-II): from individual species to whole genera.</title>
        <authorList>
            <person name="Goeker M."/>
        </authorList>
    </citation>
    <scope>NUCLEOTIDE SEQUENCE [LARGE SCALE GENOMIC DNA]</scope>
    <source>
        <strain evidence="4 6">DSM 15235</strain>
    </source>
</reference>
<dbReference type="Pfam" id="PF01337">
    <property type="entry name" value="Barstar"/>
    <property type="match status" value="1"/>
</dbReference>
<dbReference type="AlphaFoldDB" id="A0A3N0W5Y5"/>
<dbReference type="EMBL" id="SOQW01000001">
    <property type="protein sequence ID" value="TDX94557.1"/>
    <property type="molecule type" value="Genomic_DNA"/>
</dbReference>
<evidence type="ECO:0000256" key="1">
    <source>
        <dbReference type="ARBA" id="ARBA00006845"/>
    </source>
</evidence>
<feature type="domain" description="Barstar (barnase inhibitor)" evidence="2">
    <location>
        <begin position="154"/>
        <end position="230"/>
    </location>
</feature>
<dbReference type="InterPro" id="IPR035905">
    <property type="entry name" value="Barstar-like_sf"/>
</dbReference>
<evidence type="ECO:0000313" key="4">
    <source>
        <dbReference type="EMBL" id="TDX94557.1"/>
    </source>
</evidence>
<accession>A0A3N0W5Y5</accession>
<dbReference type="OrthoDB" id="8859549at2"/>
<dbReference type="EMBL" id="RJTX01000001">
    <property type="protein sequence ID" value="ROI00470.1"/>
    <property type="molecule type" value="Genomic_DNA"/>
</dbReference>
<proteinExistence type="inferred from homology"/>
<protein>
    <submittedName>
        <fullName evidence="4">RNAse (Barnase) inhibitor barstar</fullName>
    </submittedName>
</protein>